<evidence type="ECO:0000256" key="1">
    <source>
        <dbReference type="SAM" id="MobiDB-lite"/>
    </source>
</evidence>
<dbReference type="Proteomes" id="UP000254492">
    <property type="component" value="Unassembled WGS sequence"/>
</dbReference>
<evidence type="ECO:0000313" key="2">
    <source>
        <dbReference type="EMBL" id="RDS59223.1"/>
    </source>
</evidence>
<accession>A0ABX9I3F7</accession>
<sequence>MSRKKIMLSVLGLVVVIVAGYGAIIWFSDDRTYTRELNKARDAVAVQDWQTAKKHYQASRQVRVSVENRTASEQLNDLERADTEIKKQNWESAQSLYQRAIDTDGGVALLKKAAKTNQRFVTAKKDTGKYQLSASSLQKSVDKKDSELKDLKKQMSESTAAAQAAQSSADKALADAKANADNANKQAESAASASQKAADDAKKASESSSKDDDDDKDKDDKD</sequence>
<evidence type="ECO:0000313" key="3">
    <source>
        <dbReference type="Proteomes" id="UP000254492"/>
    </source>
</evidence>
<feature type="compositionally biased region" description="Basic and acidic residues" evidence="1">
    <location>
        <begin position="197"/>
        <end position="210"/>
    </location>
</feature>
<dbReference type="RefSeq" id="WP_115471236.1">
    <property type="nucleotide sequence ID" value="NZ_BJEC01000010.1"/>
</dbReference>
<gene>
    <name evidence="2" type="ORF">DWV05_06660</name>
</gene>
<reference evidence="2 3" key="1">
    <citation type="submission" date="2018-07" db="EMBL/GenBank/DDBJ databases">
        <title>Genome-based reclassification of Weissella jogaejeotgali as Weissella thailandensis.</title>
        <authorList>
            <person name="Chun J."/>
            <person name="Kim B.-Y."/>
            <person name="Kwak M.-J."/>
        </authorList>
    </citation>
    <scope>NUCLEOTIDE SEQUENCE [LARGE SCALE GENOMIC DNA]</scope>
    <source>
        <strain evidence="2 3">KCTC 3751</strain>
    </source>
</reference>
<protein>
    <submittedName>
        <fullName evidence="2">Uncharacterized protein</fullName>
    </submittedName>
</protein>
<keyword evidence="3" id="KW-1185">Reference proteome</keyword>
<name>A0ABX9I3F7_9LACO</name>
<feature type="region of interest" description="Disordered" evidence="1">
    <location>
        <begin position="136"/>
        <end position="222"/>
    </location>
</feature>
<comment type="caution">
    <text evidence="2">The sequence shown here is derived from an EMBL/GenBank/DDBJ whole genome shotgun (WGS) entry which is preliminary data.</text>
</comment>
<feature type="compositionally biased region" description="Low complexity" evidence="1">
    <location>
        <begin position="158"/>
        <end position="196"/>
    </location>
</feature>
<feature type="compositionally biased region" description="Acidic residues" evidence="1">
    <location>
        <begin position="211"/>
        <end position="222"/>
    </location>
</feature>
<dbReference type="EMBL" id="QRAY01000011">
    <property type="protein sequence ID" value="RDS59223.1"/>
    <property type="molecule type" value="Genomic_DNA"/>
</dbReference>
<feature type="compositionally biased region" description="Basic and acidic residues" evidence="1">
    <location>
        <begin position="140"/>
        <end position="155"/>
    </location>
</feature>
<organism evidence="2 3">
    <name type="scientific">Weissella thailandensis</name>
    <dbReference type="NCBI Taxonomy" id="89061"/>
    <lineage>
        <taxon>Bacteria</taxon>
        <taxon>Bacillati</taxon>
        <taxon>Bacillota</taxon>
        <taxon>Bacilli</taxon>
        <taxon>Lactobacillales</taxon>
        <taxon>Lactobacillaceae</taxon>
        <taxon>Weissella</taxon>
    </lineage>
</organism>
<proteinExistence type="predicted"/>